<evidence type="ECO:0000313" key="1">
    <source>
        <dbReference type="EMBL" id="AIB13470.1"/>
    </source>
</evidence>
<accession>A0A060DL02</accession>
<dbReference type="Proteomes" id="UP000027186">
    <property type="component" value="Plasmid AbAZ39_p1"/>
</dbReference>
<proteinExistence type="predicted"/>
<evidence type="ECO:0008006" key="3">
    <source>
        <dbReference type="Google" id="ProtNLM"/>
    </source>
</evidence>
<dbReference type="InterPro" id="IPR038282">
    <property type="entry name" value="DUF2267_sf"/>
</dbReference>
<organism evidence="1 2">
    <name type="scientific">Azospirillum argentinense</name>
    <dbReference type="NCBI Taxonomy" id="2970906"/>
    <lineage>
        <taxon>Bacteria</taxon>
        <taxon>Pseudomonadati</taxon>
        <taxon>Pseudomonadota</taxon>
        <taxon>Alphaproteobacteria</taxon>
        <taxon>Rhodospirillales</taxon>
        <taxon>Azospirillaceae</taxon>
        <taxon>Azospirillum</taxon>
    </lineage>
</organism>
<reference evidence="1 2" key="1">
    <citation type="journal article" date="2014" name="Genome Announc.">
        <title>Complete Genome Sequence of the Model Rhizosphere Strain Azospirillum brasilense Az39, Successfully Applied in Agriculture.</title>
        <authorList>
            <person name="Rivera D."/>
            <person name="Revale S."/>
            <person name="Molina R."/>
            <person name="Gualpa J."/>
            <person name="Puente M."/>
            <person name="Maroniche G."/>
            <person name="Paris G."/>
            <person name="Baker D."/>
            <person name="Clavijo B."/>
            <person name="McLay K."/>
            <person name="Spaepen S."/>
            <person name="Perticari A."/>
            <person name="Vazquez M."/>
            <person name="Wisniewski-Dye F."/>
            <person name="Watkins C."/>
            <person name="Martinez-Abarca F."/>
            <person name="Vanderleyden J."/>
            <person name="Cassan F."/>
        </authorList>
    </citation>
    <scope>NUCLEOTIDE SEQUENCE [LARGE SCALE GENOMIC DNA]</scope>
    <source>
        <strain evidence="1 2">Az39</strain>
        <plasmid evidence="1">AbAZ39_p1</plasmid>
    </source>
</reference>
<dbReference type="KEGG" id="abq:ABAZ39_16125"/>
<dbReference type="AlphaFoldDB" id="A0A060DL02"/>
<protein>
    <recommendedName>
        <fullName evidence="3">DUF2267 domain-containing protein</fullName>
    </recommendedName>
</protein>
<dbReference type="Gene3D" id="1.10.490.110">
    <property type="entry name" value="Uncharacterized conserved protein DUF2267"/>
    <property type="match status" value="1"/>
</dbReference>
<dbReference type="InterPro" id="IPR018727">
    <property type="entry name" value="DUF2267"/>
</dbReference>
<gene>
    <name evidence="1" type="ORF">ABAZ39_16125</name>
</gene>
<name>A0A060DL02_9PROT</name>
<keyword evidence="1" id="KW-0614">Plasmid</keyword>
<dbReference type="EMBL" id="CP007794">
    <property type="protein sequence ID" value="AIB13470.1"/>
    <property type="molecule type" value="Genomic_DNA"/>
</dbReference>
<sequence>MDRPAAINRTVQEADIWLNELREDMQAASKDTAYASLRAVLHELRDRLTVDEAAQLAAQLPMLVCGLYFNSWKPAANPTRVRTVQEFLDGVRDRAPGHEEIDPNLATRCVFALLARHVSPGEIDDVIQQLPTELRALWTFPRAERNAIVEAAVTLVEIDRWTVLDEDAGRASPTPPTEVAR</sequence>
<dbReference type="RefSeq" id="WP_051658162.1">
    <property type="nucleotide sequence ID" value="NZ_CP007794.1"/>
</dbReference>
<dbReference type="Pfam" id="PF10025">
    <property type="entry name" value="DUF2267"/>
    <property type="match status" value="1"/>
</dbReference>
<evidence type="ECO:0000313" key="2">
    <source>
        <dbReference type="Proteomes" id="UP000027186"/>
    </source>
</evidence>
<geneLocation type="plasmid" evidence="1 2">
    <name>AbAZ39_p1</name>
</geneLocation>